<sequence>MGEMTPDVPTPDTPAPDTPAPDAPATEGPAAKGIKPSWIKNKIKNWAKDAIANSDSEKKQKELENEKDPNMYFAKCMMQLMELAYASALDKMLSGKKDDKKKEKEEKKEEEQTAKQKKDDQETVKDDQAKKTQDQQKQAIQAEKPVVEGTVDAVQEGPENPQKDATPTDTTQQVYSPATQMDQVPNTKVSATDQQAVQESVGPDQGSVSTQPTPQSTPDLGVRAPTISNP</sequence>
<accession>A0A0W1A4R8</accession>
<evidence type="ECO:0000313" key="2">
    <source>
        <dbReference type="EMBL" id="KTD76349.1"/>
    </source>
</evidence>
<organism evidence="2 3">
    <name type="scientific">Legionella waltersii</name>
    <dbReference type="NCBI Taxonomy" id="66969"/>
    <lineage>
        <taxon>Bacteria</taxon>
        <taxon>Pseudomonadati</taxon>
        <taxon>Pseudomonadota</taxon>
        <taxon>Gammaproteobacteria</taxon>
        <taxon>Legionellales</taxon>
        <taxon>Legionellaceae</taxon>
        <taxon>Legionella</taxon>
    </lineage>
</organism>
<feature type="compositionally biased region" description="Polar residues" evidence="1">
    <location>
        <begin position="163"/>
        <end position="198"/>
    </location>
</feature>
<keyword evidence="3" id="KW-1185">Reference proteome</keyword>
<proteinExistence type="predicted"/>
<dbReference type="AlphaFoldDB" id="A0A0W1A4R8"/>
<gene>
    <name evidence="2" type="ORF">Lwal_2071</name>
</gene>
<feature type="compositionally biased region" description="Basic and acidic residues" evidence="1">
    <location>
        <begin position="94"/>
        <end position="134"/>
    </location>
</feature>
<feature type="region of interest" description="Disordered" evidence="1">
    <location>
        <begin position="50"/>
        <end position="70"/>
    </location>
</feature>
<feature type="compositionally biased region" description="Pro residues" evidence="1">
    <location>
        <begin position="8"/>
        <end position="22"/>
    </location>
</feature>
<reference evidence="2 3" key="1">
    <citation type="submission" date="2015-11" db="EMBL/GenBank/DDBJ databases">
        <title>Genomic analysis of 38 Legionella species identifies large and diverse effector repertoires.</title>
        <authorList>
            <person name="Burstein D."/>
            <person name="Amaro F."/>
            <person name="Zusman T."/>
            <person name="Lifshitz Z."/>
            <person name="Cohen O."/>
            <person name="Gilbert J.A."/>
            <person name="Pupko T."/>
            <person name="Shuman H.A."/>
            <person name="Segal G."/>
        </authorList>
    </citation>
    <scope>NUCLEOTIDE SEQUENCE [LARGE SCALE GENOMIC DNA]</scope>
    <source>
        <strain evidence="2 3">ATCC 51914</strain>
    </source>
</reference>
<dbReference type="PATRIC" id="fig|66969.6.peg.2256"/>
<protein>
    <submittedName>
        <fullName evidence="2">Uncharacterized protein</fullName>
    </submittedName>
</protein>
<dbReference type="Proteomes" id="UP000054729">
    <property type="component" value="Unassembled WGS sequence"/>
</dbReference>
<feature type="compositionally biased region" description="Polar residues" evidence="1">
    <location>
        <begin position="206"/>
        <end position="218"/>
    </location>
</feature>
<feature type="region of interest" description="Disordered" evidence="1">
    <location>
        <begin position="94"/>
        <end position="230"/>
    </location>
</feature>
<feature type="region of interest" description="Disordered" evidence="1">
    <location>
        <begin position="1"/>
        <end position="38"/>
    </location>
</feature>
<comment type="caution">
    <text evidence="2">The sequence shown here is derived from an EMBL/GenBank/DDBJ whole genome shotgun (WGS) entry which is preliminary data.</text>
</comment>
<feature type="compositionally biased region" description="Low complexity" evidence="1">
    <location>
        <begin position="135"/>
        <end position="144"/>
    </location>
</feature>
<evidence type="ECO:0000313" key="3">
    <source>
        <dbReference type="Proteomes" id="UP000054729"/>
    </source>
</evidence>
<feature type="compositionally biased region" description="Basic and acidic residues" evidence="1">
    <location>
        <begin position="55"/>
        <end position="69"/>
    </location>
</feature>
<dbReference type="RefSeq" id="WP_058480716.1">
    <property type="nucleotide sequence ID" value="NZ_CAAAIQ010000011.1"/>
</dbReference>
<evidence type="ECO:0000256" key="1">
    <source>
        <dbReference type="SAM" id="MobiDB-lite"/>
    </source>
</evidence>
<name>A0A0W1A4R8_9GAMM</name>
<dbReference type="EMBL" id="LNZB01000051">
    <property type="protein sequence ID" value="KTD76349.1"/>
    <property type="molecule type" value="Genomic_DNA"/>
</dbReference>